<dbReference type="Gene3D" id="3.40.50.300">
    <property type="entry name" value="P-loop containing nucleotide triphosphate hydrolases"/>
    <property type="match status" value="1"/>
</dbReference>
<dbReference type="GO" id="GO:0005524">
    <property type="term" value="F:ATP binding"/>
    <property type="evidence" value="ECO:0007669"/>
    <property type="project" value="InterPro"/>
</dbReference>
<keyword evidence="2" id="KW-0547">Nucleotide-binding</keyword>
<evidence type="ECO:0000256" key="3">
    <source>
        <dbReference type="ARBA" id="ARBA00022777"/>
    </source>
</evidence>
<evidence type="ECO:0000256" key="1">
    <source>
        <dbReference type="ARBA" id="ARBA00022679"/>
    </source>
</evidence>
<name>A0A3B5LJA0_9TELE</name>
<dbReference type="Pfam" id="PF00406">
    <property type="entry name" value="ADK"/>
    <property type="match status" value="1"/>
</dbReference>
<keyword evidence="3 4" id="KW-0418">Kinase</keyword>
<dbReference type="SUPFAM" id="SSF52540">
    <property type="entry name" value="P-loop containing nucleoside triphosphate hydrolases"/>
    <property type="match status" value="1"/>
</dbReference>
<dbReference type="Ensembl" id="ENSXCOT00000011093.1">
    <property type="protein sequence ID" value="ENSXCOP00000010967.1"/>
    <property type="gene ID" value="ENSXCOG00000008283.1"/>
</dbReference>
<sequence length="154" mass="17158">MANLLRAAVLGPPGSGKGTICKRIAQSFGLQYLSSGHFLREGIAANTEAGVLAKTYIDRGMLVPDQVMTRLMLPKLEQLRNHSWLLDGKKAYVFATFASAYSIPLMHRAHCFNILCVWKHTHTHIHTKRKEVAVTFSLLNFTLCGGETCRTLMK</sequence>
<evidence type="ECO:0000256" key="4">
    <source>
        <dbReference type="RuleBase" id="RU003330"/>
    </source>
</evidence>
<reference evidence="5" key="2">
    <citation type="submission" date="2025-09" db="UniProtKB">
        <authorList>
            <consortium name="Ensembl"/>
        </authorList>
    </citation>
    <scope>IDENTIFICATION</scope>
</reference>
<evidence type="ECO:0000256" key="2">
    <source>
        <dbReference type="ARBA" id="ARBA00022741"/>
    </source>
</evidence>
<evidence type="ECO:0000313" key="6">
    <source>
        <dbReference type="Proteomes" id="UP000261380"/>
    </source>
</evidence>
<dbReference type="PANTHER" id="PTHR23359">
    <property type="entry name" value="NUCLEOTIDE KINASE"/>
    <property type="match status" value="1"/>
</dbReference>
<evidence type="ECO:0000313" key="5">
    <source>
        <dbReference type="Ensembl" id="ENSXCOP00000010967.1"/>
    </source>
</evidence>
<dbReference type="CDD" id="cd01428">
    <property type="entry name" value="ADK"/>
    <property type="match status" value="1"/>
</dbReference>
<dbReference type="InterPro" id="IPR000850">
    <property type="entry name" value="Adenylat/UMP-CMP_kin"/>
</dbReference>
<organism evidence="5 6">
    <name type="scientific">Xiphophorus couchianus</name>
    <name type="common">Monterrey platyfish</name>
    <dbReference type="NCBI Taxonomy" id="32473"/>
    <lineage>
        <taxon>Eukaryota</taxon>
        <taxon>Metazoa</taxon>
        <taxon>Chordata</taxon>
        <taxon>Craniata</taxon>
        <taxon>Vertebrata</taxon>
        <taxon>Euteleostomi</taxon>
        <taxon>Actinopterygii</taxon>
        <taxon>Neopterygii</taxon>
        <taxon>Teleostei</taxon>
        <taxon>Neoteleostei</taxon>
        <taxon>Acanthomorphata</taxon>
        <taxon>Ovalentaria</taxon>
        <taxon>Atherinomorphae</taxon>
        <taxon>Cyprinodontiformes</taxon>
        <taxon>Poeciliidae</taxon>
        <taxon>Poeciliinae</taxon>
        <taxon>Xiphophorus</taxon>
    </lineage>
</organism>
<dbReference type="GeneTree" id="ENSGT00940000154568"/>
<keyword evidence="1 4" id="KW-0808">Transferase</keyword>
<dbReference type="GO" id="GO:0019205">
    <property type="term" value="F:nucleobase-containing compound kinase activity"/>
    <property type="evidence" value="ECO:0007669"/>
    <property type="project" value="InterPro"/>
</dbReference>
<dbReference type="AlphaFoldDB" id="A0A3B5LJA0"/>
<dbReference type="PRINTS" id="PR00094">
    <property type="entry name" value="ADENYLTKNASE"/>
</dbReference>
<reference evidence="5" key="1">
    <citation type="submission" date="2025-08" db="UniProtKB">
        <authorList>
            <consortium name="Ensembl"/>
        </authorList>
    </citation>
    <scope>IDENTIFICATION</scope>
</reference>
<keyword evidence="6" id="KW-1185">Reference proteome</keyword>
<dbReference type="Proteomes" id="UP000261380">
    <property type="component" value="Unplaced"/>
</dbReference>
<dbReference type="GO" id="GO:0006139">
    <property type="term" value="P:nucleobase-containing compound metabolic process"/>
    <property type="evidence" value="ECO:0007669"/>
    <property type="project" value="InterPro"/>
</dbReference>
<accession>A0A3B5LJA0</accession>
<proteinExistence type="inferred from homology"/>
<comment type="similarity">
    <text evidence="4">Belongs to the adenylate kinase family.</text>
</comment>
<dbReference type="STRING" id="32473.ENSXCOP00000010967"/>
<dbReference type="InterPro" id="IPR027417">
    <property type="entry name" value="P-loop_NTPase"/>
</dbReference>
<protein>
    <submittedName>
        <fullName evidence="5">Adenylate kinase 4</fullName>
    </submittedName>
</protein>